<evidence type="ECO:0000259" key="1">
    <source>
        <dbReference type="Pfam" id="PF00535"/>
    </source>
</evidence>
<accession>A0A521D8K9</accession>
<name>A0A521D8K9_9BACT</name>
<dbReference type="AlphaFoldDB" id="A0A521D8K9"/>
<evidence type="ECO:0000313" key="2">
    <source>
        <dbReference type="EMBL" id="SMO68029.1"/>
    </source>
</evidence>
<dbReference type="OrthoDB" id="9801954at2"/>
<keyword evidence="3" id="KW-1185">Reference proteome</keyword>
<dbReference type="SUPFAM" id="SSF53448">
    <property type="entry name" value="Nucleotide-diphospho-sugar transferases"/>
    <property type="match status" value="1"/>
</dbReference>
<dbReference type="PANTHER" id="PTHR43685">
    <property type="entry name" value="GLYCOSYLTRANSFERASE"/>
    <property type="match status" value="1"/>
</dbReference>
<reference evidence="2 3" key="1">
    <citation type="submission" date="2017-05" db="EMBL/GenBank/DDBJ databases">
        <authorList>
            <person name="Varghese N."/>
            <person name="Submissions S."/>
        </authorList>
    </citation>
    <scope>NUCLEOTIDE SEQUENCE [LARGE SCALE GENOMIC DNA]</scope>
    <source>
        <strain evidence="2 3">DSM 21194</strain>
    </source>
</reference>
<feature type="domain" description="Glycosyltransferase 2-like" evidence="1">
    <location>
        <begin position="11"/>
        <end position="169"/>
    </location>
</feature>
<dbReference type="GO" id="GO:0016740">
    <property type="term" value="F:transferase activity"/>
    <property type="evidence" value="ECO:0007669"/>
    <property type="project" value="UniProtKB-KW"/>
</dbReference>
<dbReference type="PANTHER" id="PTHR43685:SF2">
    <property type="entry name" value="GLYCOSYLTRANSFERASE 2-LIKE DOMAIN-CONTAINING PROTEIN"/>
    <property type="match status" value="1"/>
</dbReference>
<keyword evidence="2" id="KW-0808">Transferase</keyword>
<sequence length="301" mass="34746">MPEAMTYPLVSVITPVYNAEEQIDDFLDALQNQQYPREHFEIIVVDNGSTDRTVQKIQSHSDIILCRRTDVQNPYAARNEGLSRARGDILVLLDVNCTPTPHWLQNGIRRLRKTDADLVGGQISFTYSNEETFGEWYDSLLFVDMKDLIDRGQSCAGGNLFFKREVLDTVGPFPENHRSGMDLYWTKKASRAGFKLVYDAHAEVHYPARPFLPLMRKVFRVGTGQPKVWLDNDMHPVKLILLMLYQFVPPGTRELRDKIERRGKDEMRQHLPVLWGIHYLQKVVLSLGWAKGFAKYYLSKS</sequence>
<dbReference type="InterPro" id="IPR001173">
    <property type="entry name" value="Glyco_trans_2-like"/>
</dbReference>
<organism evidence="2 3">
    <name type="scientific">Fodinibius sediminis</name>
    <dbReference type="NCBI Taxonomy" id="1214077"/>
    <lineage>
        <taxon>Bacteria</taxon>
        <taxon>Pseudomonadati</taxon>
        <taxon>Balneolota</taxon>
        <taxon>Balneolia</taxon>
        <taxon>Balneolales</taxon>
        <taxon>Balneolaceae</taxon>
        <taxon>Fodinibius</taxon>
    </lineage>
</organism>
<dbReference type="InterPro" id="IPR050834">
    <property type="entry name" value="Glycosyltransf_2"/>
</dbReference>
<dbReference type="Pfam" id="PF00535">
    <property type="entry name" value="Glycos_transf_2"/>
    <property type="match status" value="1"/>
</dbReference>
<evidence type="ECO:0000313" key="3">
    <source>
        <dbReference type="Proteomes" id="UP000317593"/>
    </source>
</evidence>
<gene>
    <name evidence="2" type="ORF">SAMN06265218_1091</name>
</gene>
<protein>
    <submittedName>
        <fullName evidence="2">Glycosyltransferase involved in cell wall bisynthesis</fullName>
    </submittedName>
</protein>
<dbReference type="Gene3D" id="3.90.550.10">
    <property type="entry name" value="Spore Coat Polysaccharide Biosynthesis Protein SpsA, Chain A"/>
    <property type="match status" value="1"/>
</dbReference>
<dbReference type="Proteomes" id="UP000317593">
    <property type="component" value="Unassembled WGS sequence"/>
</dbReference>
<dbReference type="RefSeq" id="WP_142714599.1">
    <property type="nucleotide sequence ID" value="NZ_FXTH01000009.1"/>
</dbReference>
<proteinExistence type="predicted"/>
<dbReference type="InterPro" id="IPR029044">
    <property type="entry name" value="Nucleotide-diphossugar_trans"/>
</dbReference>
<dbReference type="EMBL" id="FXTH01000009">
    <property type="protein sequence ID" value="SMO68029.1"/>
    <property type="molecule type" value="Genomic_DNA"/>
</dbReference>